<reference evidence="1" key="1">
    <citation type="journal article" date="2022" name="Int. J. Mol. Sci.">
        <title>Draft Genome of Tanacetum Coccineum: Genomic Comparison of Closely Related Tanacetum-Family Plants.</title>
        <authorList>
            <person name="Yamashiro T."/>
            <person name="Shiraishi A."/>
            <person name="Nakayama K."/>
            <person name="Satake H."/>
        </authorList>
    </citation>
    <scope>NUCLEOTIDE SEQUENCE</scope>
</reference>
<protein>
    <submittedName>
        <fullName evidence="1">Uncharacterized protein</fullName>
    </submittedName>
</protein>
<dbReference type="Proteomes" id="UP001151760">
    <property type="component" value="Unassembled WGS sequence"/>
</dbReference>
<proteinExistence type="predicted"/>
<sequence length="104" mass="11709">MGVMLGVVEESMPVYDTDIEDVIKEKEGFVRKGVFSGEEDYIEEVVVAANDHCSSMIQTTLSVDFEEDITTKSLELMLFGKNIIIKAKIKITQSDLVDSHEYQD</sequence>
<organism evidence="1 2">
    <name type="scientific">Tanacetum coccineum</name>
    <dbReference type="NCBI Taxonomy" id="301880"/>
    <lineage>
        <taxon>Eukaryota</taxon>
        <taxon>Viridiplantae</taxon>
        <taxon>Streptophyta</taxon>
        <taxon>Embryophyta</taxon>
        <taxon>Tracheophyta</taxon>
        <taxon>Spermatophyta</taxon>
        <taxon>Magnoliopsida</taxon>
        <taxon>eudicotyledons</taxon>
        <taxon>Gunneridae</taxon>
        <taxon>Pentapetalae</taxon>
        <taxon>asterids</taxon>
        <taxon>campanulids</taxon>
        <taxon>Asterales</taxon>
        <taxon>Asteraceae</taxon>
        <taxon>Asteroideae</taxon>
        <taxon>Anthemideae</taxon>
        <taxon>Anthemidinae</taxon>
        <taxon>Tanacetum</taxon>
    </lineage>
</organism>
<reference evidence="1" key="2">
    <citation type="submission" date="2022-01" db="EMBL/GenBank/DDBJ databases">
        <authorList>
            <person name="Yamashiro T."/>
            <person name="Shiraishi A."/>
            <person name="Satake H."/>
            <person name="Nakayama K."/>
        </authorList>
    </citation>
    <scope>NUCLEOTIDE SEQUENCE</scope>
</reference>
<evidence type="ECO:0000313" key="1">
    <source>
        <dbReference type="EMBL" id="GJT98980.1"/>
    </source>
</evidence>
<comment type="caution">
    <text evidence="1">The sequence shown here is derived from an EMBL/GenBank/DDBJ whole genome shotgun (WGS) entry which is preliminary data.</text>
</comment>
<name>A0ABQ5IG51_9ASTR</name>
<accession>A0ABQ5IG51</accession>
<evidence type="ECO:0000313" key="2">
    <source>
        <dbReference type="Proteomes" id="UP001151760"/>
    </source>
</evidence>
<gene>
    <name evidence="1" type="ORF">Tco_1094498</name>
</gene>
<dbReference type="EMBL" id="BQNB010020726">
    <property type="protein sequence ID" value="GJT98980.1"/>
    <property type="molecule type" value="Genomic_DNA"/>
</dbReference>
<keyword evidence="2" id="KW-1185">Reference proteome</keyword>